<reference evidence="6 7" key="1">
    <citation type="submission" date="2019-06" db="EMBL/GenBank/DDBJ databases">
        <title>Wine fermentation using esterase from Monascus purpureus.</title>
        <authorList>
            <person name="Geng C."/>
            <person name="Zhang Y."/>
        </authorList>
    </citation>
    <scope>NUCLEOTIDE SEQUENCE [LARGE SCALE GENOMIC DNA]</scope>
    <source>
        <strain evidence="6">HQ1</strain>
    </source>
</reference>
<dbReference type="SUPFAM" id="SSF52166">
    <property type="entry name" value="Ribosomal protein L4"/>
    <property type="match status" value="1"/>
</dbReference>
<comment type="caution">
    <text evidence="6">The sequence shown here is derived from an EMBL/GenBank/DDBJ whole genome shotgun (WGS) entry which is preliminary data.</text>
</comment>
<feature type="region of interest" description="Disordered" evidence="5">
    <location>
        <begin position="142"/>
        <end position="171"/>
    </location>
</feature>
<dbReference type="PANTHER" id="PTHR10746">
    <property type="entry name" value="50S RIBOSOMAL PROTEIN L4"/>
    <property type="match status" value="1"/>
</dbReference>
<dbReference type="InterPro" id="IPR023574">
    <property type="entry name" value="Ribosomal_uL4_dom_sf"/>
</dbReference>
<organism evidence="6 7">
    <name type="scientific">Monascus purpureus</name>
    <name type="common">Red mold</name>
    <name type="synonym">Monascus anka</name>
    <dbReference type="NCBI Taxonomy" id="5098"/>
    <lineage>
        <taxon>Eukaryota</taxon>
        <taxon>Fungi</taxon>
        <taxon>Dikarya</taxon>
        <taxon>Ascomycota</taxon>
        <taxon>Pezizomycotina</taxon>
        <taxon>Eurotiomycetes</taxon>
        <taxon>Eurotiomycetidae</taxon>
        <taxon>Eurotiales</taxon>
        <taxon>Aspergillaceae</taxon>
        <taxon>Monascus</taxon>
    </lineage>
</organism>
<sequence length="297" mass="33169">MPTSNALKVLRWLSRGPSALFSGPETVTQRCLGTTLSRSMATEAQTTPAVDLTKGIPNADSIVNDTTKPTWNPSPVLATTYSFPSMEPVRFVEYPRNQLFMPLRKDILHRAVIYEGDSTRQGTASTKWRDDVHGSGRKLFAQKGSGRARVGDKKSPIRRGGGVAHGPHPRDFSTQLPKKIYDQAWRIALSYRYRRGQLIIIDGRIKIPKRASTHLINEIIGANSWFGGSTLITDQVDDRLFAAVKELGQQAKILDRADVDVKDLLETRRLIIEKQALDNILSQHSRDLKNKPAKAVY</sequence>
<protein>
    <recommendedName>
        <fullName evidence="4">Large ribosomal subunit protein uL4m</fullName>
    </recommendedName>
</protein>
<dbReference type="GO" id="GO:0006412">
    <property type="term" value="P:translation"/>
    <property type="evidence" value="ECO:0007669"/>
    <property type="project" value="InterPro"/>
</dbReference>
<dbReference type="Gene3D" id="3.40.1370.10">
    <property type="match status" value="1"/>
</dbReference>
<dbReference type="InterPro" id="IPR013005">
    <property type="entry name" value="Ribosomal_uL4-like"/>
</dbReference>
<name>A0A507R419_MONPU</name>
<dbReference type="InterPro" id="IPR002136">
    <property type="entry name" value="Ribosomal_uL4"/>
</dbReference>
<evidence type="ECO:0000256" key="5">
    <source>
        <dbReference type="SAM" id="MobiDB-lite"/>
    </source>
</evidence>
<dbReference type="NCBIfam" id="TIGR03953">
    <property type="entry name" value="rplD_bact"/>
    <property type="match status" value="1"/>
</dbReference>
<dbReference type="GO" id="GO:0003735">
    <property type="term" value="F:structural constituent of ribosome"/>
    <property type="evidence" value="ECO:0007669"/>
    <property type="project" value="InterPro"/>
</dbReference>
<dbReference type="FunFam" id="3.40.1370.10:FF:000016">
    <property type="entry name" value="60S ribosomal protein L4, mitochondrial"/>
    <property type="match status" value="1"/>
</dbReference>
<keyword evidence="7" id="KW-1185">Reference proteome</keyword>
<evidence type="ECO:0000256" key="4">
    <source>
        <dbReference type="ARBA" id="ARBA00040565"/>
    </source>
</evidence>
<evidence type="ECO:0000256" key="3">
    <source>
        <dbReference type="ARBA" id="ARBA00023274"/>
    </source>
</evidence>
<evidence type="ECO:0000313" key="6">
    <source>
        <dbReference type="EMBL" id="TQB75345.1"/>
    </source>
</evidence>
<dbReference type="GO" id="GO:0005840">
    <property type="term" value="C:ribosome"/>
    <property type="evidence" value="ECO:0007669"/>
    <property type="project" value="UniProtKB-KW"/>
</dbReference>
<dbReference type="EMBL" id="VIFY01000021">
    <property type="protein sequence ID" value="TQB75345.1"/>
    <property type="molecule type" value="Genomic_DNA"/>
</dbReference>
<dbReference type="STRING" id="5098.A0A507R419"/>
<dbReference type="PANTHER" id="PTHR10746:SF6">
    <property type="entry name" value="LARGE RIBOSOMAL SUBUNIT PROTEIN UL4M"/>
    <property type="match status" value="1"/>
</dbReference>
<dbReference type="OrthoDB" id="275876at2759"/>
<dbReference type="GO" id="GO:1990904">
    <property type="term" value="C:ribonucleoprotein complex"/>
    <property type="evidence" value="ECO:0007669"/>
    <property type="project" value="UniProtKB-KW"/>
</dbReference>
<keyword evidence="3" id="KW-0687">Ribonucleoprotein</keyword>
<comment type="similarity">
    <text evidence="1">Belongs to the universal ribosomal protein uL4 family.</text>
</comment>
<evidence type="ECO:0000313" key="7">
    <source>
        <dbReference type="Proteomes" id="UP000319663"/>
    </source>
</evidence>
<dbReference type="Proteomes" id="UP000319663">
    <property type="component" value="Unassembled WGS sequence"/>
</dbReference>
<gene>
    <name evidence="6" type="primary">YML6</name>
    <name evidence="6" type="ORF">MPDQ_003322</name>
</gene>
<dbReference type="Pfam" id="PF00573">
    <property type="entry name" value="Ribosomal_L4"/>
    <property type="match status" value="1"/>
</dbReference>
<accession>A0A507R419</accession>
<evidence type="ECO:0000256" key="2">
    <source>
        <dbReference type="ARBA" id="ARBA00022980"/>
    </source>
</evidence>
<keyword evidence="2 6" id="KW-0689">Ribosomal protein</keyword>
<proteinExistence type="inferred from homology"/>
<dbReference type="AlphaFoldDB" id="A0A507R419"/>
<evidence type="ECO:0000256" key="1">
    <source>
        <dbReference type="ARBA" id="ARBA00010528"/>
    </source>
</evidence>